<dbReference type="PANTHER" id="PTHR47197">
    <property type="entry name" value="PROTEIN NIRF"/>
    <property type="match status" value="1"/>
</dbReference>
<dbReference type="NCBIfam" id="TIGR01965">
    <property type="entry name" value="VCBS_repeat"/>
    <property type="match status" value="1"/>
</dbReference>
<dbReference type="AlphaFoldDB" id="V5XHZ2"/>
<accession>V5XHZ2</accession>
<sequence>MAQRSDIGRHRKEPAAPLRRPIGRAGALAVALGVGVALSSGLSAAVAHAEDAPNTADSANAGGVDTATPDPGQTSGIGGEDDSERPSADPVAESTGEGEAADESAEELEPPDDAEPNRQRERSQERAPITGDAHEDDHGQDPVEGATTELSVTEPAPLEPFLELESTSAQPPLEVAPVPLHELGAAATLQAKLIPESAAVQDNSLAVIATSGAPAASNDPWGQVGAPLLWAALSFARREVAADSESATGAGSPVAARTVSPTATAPVGAATSAAGAAPNLFEVIGTTVGRIINGIGTFISTALSNLVAGLQNIIARLFNAPPVARADGYSTMQDAALTVATGDGVLANDTDANGNPVTARLVTGPSHGTLTLNSDGSFTYTPTAGFGGADSFSYRADDGFAASGPATVTLTVTPVAQPNQPPVAVDDSYTTAEATTLVVPVGSGILANDTDDGTTPLAAQLVTGPSHGDVTLAADGSFTYTPDDNFSGTDFFTYSADDGAVTGNSATVSIVVTVPGGVPPVTTVGEPDQASGLVTGRVTVVSRTGNPVAYSLAAPIDPTLGTVTVDPATGQWTFTPNPQARLDANPAPAAAVFTRAAAATQQTVTFVIVATDGVNVVAVPVAAPIDPTTAATTATIELGAAPTDAAVIGDRLYVAAGGRVLVFDTATNAKMGEFQAGTNPTTLTAVGNKLYISESPPAGGNGTVRAYDTVTDTVVAVIPVGESPSDMQLVGSLLYVANVDNAGSPATVIDTLTDTVVGTAPVGIAPFGLAATDTRLFAANYVFGTVTVVDTIDNTQIDVDPSTPAIDPIVLTAPFTNPLVALAISGDQLYVANVGGNTVLVIDTTTYAKIGEIDVGATSLGVTAAGDRVYVGLSDGTVAVIDTSSNTVVDPVAVGAGPNRFAVGDGRIYVVNAQATTVSVITDTGL</sequence>
<feature type="region of interest" description="Disordered" evidence="1">
    <location>
        <begin position="1"/>
        <end position="22"/>
    </location>
</feature>
<dbReference type="eggNOG" id="COG2931">
    <property type="taxonomic scope" value="Bacteria"/>
</dbReference>
<evidence type="ECO:0008006" key="4">
    <source>
        <dbReference type="Google" id="ProtNLM"/>
    </source>
</evidence>
<dbReference type="eggNOG" id="COG3391">
    <property type="taxonomic scope" value="Bacteria"/>
</dbReference>
<protein>
    <recommendedName>
        <fullName evidence="4">Cadherin-like domain-containing protein</fullName>
    </recommendedName>
</protein>
<dbReference type="Gene3D" id="2.130.10.10">
    <property type="entry name" value="YVTN repeat-like/Quinoprotein amine dehydrogenase"/>
    <property type="match status" value="2"/>
</dbReference>
<dbReference type="NCBIfam" id="TIGR02276">
    <property type="entry name" value="beta_rpt_yvtn"/>
    <property type="match status" value="1"/>
</dbReference>
<dbReference type="InterPro" id="IPR010221">
    <property type="entry name" value="VCBS_dom"/>
</dbReference>
<feature type="compositionally biased region" description="Basic and acidic residues" evidence="1">
    <location>
        <begin position="132"/>
        <end position="141"/>
    </location>
</feature>
<dbReference type="GeneID" id="43451928"/>
<evidence type="ECO:0000313" key="2">
    <source>
        <dbReference type="EMBL" id="AHC28045.1"/>
    </source>
</evidence>
<keyword evidence="3" id="KW-1185">Reference proteome</keyword>
<dbReference type="Proteomes" id="UP000018763">
    <property type="component" value="Chromosome"/>
</dbReference>
<proteinExistence type="predicted"/>
<feature type="region of interest" description="Disordered" evidence="1">
    <location>
        <begin position="41"/>
        <end position="144"/>
    </location>
</feature>
<feature type="compositionally biased region" description="Basic and acidic residues" evidence="1">
    <location>
        <begin position="115"/>
        <end position="125"/>
    </location>
</feature>
<dbReference type="SUPFAM" id="SSF50969">
    <property type="entry name" value="YVTN repeat-like/Quinoprotein amine dehydrogenase"/>
    <property type="match status" value="1"/>
</dbReference>
<dbReference type="InterPro" id="IPR015943">
    <property type="entry name" value="WD40/YVTN_repeat-like_dom_sf"/>
</dbReference>
<dbReference type="InterPro" id="IPR011964">
    <property type="entry name" value="YVTN_b-propeller_repeat"/>
</dbReference>
<dbReference type="NCBIfam" id="NF012211">
    <property type="entry name" value="tand_rpt_95"/>
    <property type="match status" value="2"/>
</dbReference>
<dbReference type="PANTHER" id="PTHR47197:SF3">
    <property type="entry name" value="DIHYDRO-HEME D1 DEHYDROGENASE"/>
    <property type="match status" value="1"/>
</dbReference>
<dbReference type="RefSeq" id="WP_019512739.1">
    <property type="nucleotide sequence ID" value="NC_023036.2"/>
</dbReference>
<dbReference type="Pfam" id="PF17963">
    <property type="entry name" value="Big_9"/>
    <property type="match status" value="2"/>
</dbReference>
<dbReference type="EMBL" id="CP006936">
    <property type="protein sequence ID" value="AHC28045.1"/>
    <property type="molecule type" value="Genomic_DNA"/>
</dbReference>
<dbReference type="Gene3D" id="2.60.40.3440">
    <property type="match status" value="2"/>
</dbReference>
<feature type="compositionally biased region" description="Acidic residues" evidence="1">
    <location>
        <begin position="99"/>
        <end position="114"/>
    </location>
</feature>
<evidence type="ECO:0000313" key="3">
    <source>
        <dbReference type="Proteomes" id="UP000018763"/>
    </source>
</evidence>
<reference evidence="2 3" key="1">
    <citation type="journal article" date="2014" name="Genome Announc.">
        <title>Complete Genome Sequence of Sterol-Transforming Mycobacterium neoaurum Strain VKM Ac-1815D.</title>
        <authorList>
            <person name="Shtratnikova V.Y."/>
            <person name="Bragin E.Y."/>
            <person name="Dovbnya D.V."/>
            <person name="Pekov Y.A."/>
            <person name="Schelkunov M.I."/>
            <person name="Strizhov N."/>
            <person name="Ivashina T.V."/>
            <person name="Ashapkin V.V."/>
            <person name="Donova M.V."/>
        </authorList>
    </citation>
    <scope>NUCLEOTIDE SEQUENCE [LARGE SCALE GENOMIC DNA]</scope>
    <source>
        <strain evidence="2 3">VKM Ac-1815D</strain>
    </source>
</reference>
<gene>
    <name evidence="2" type="ORF">D174_20985</name>
</gene>
<dbReference type="InterPro" id="IPR051200">
    <property type="entry name" value="Host-pathogen_enzymatic-act"/>
</dbReference>
<evidence type="ECO:0000256" key="1">
    <source>
        <dbReference type="SAM" id="MobiDB-lite"/>
    </source>
</evidence>
<organism evidence="2 3">
    <name type="scientific">Mycolicibacterium neoaurum VKM Ac-1815D</name>
    <dbReference type="NCBI Taxonomy" id="700508"/>
    <lineage>
        <taxon>Bacteria</taxon>
        <taxon>Bacillati</taxon>
        <taxon>Actinomycetota</taxon>
        <taxon>Actinomycetes</taxon>
        <taxon>Mycobacteriales</taxon>
        <taxon>Mycobacteriaceae</taxon>
        <taxon>Mycolicibacterium</taxon>
    </lineage>
</organism>
<name>V5XHZ2_MYCNE</name>
<dbReference type="InterPro" id="IPR011044">
    <property type="entry name" value="Quino_amine_DH_bsu"/>
</dbReference>